<evidence type="ECO:0000313" key="10">
    <source>
        <dbReference type="EMBL" id="CAF9907259.1"/>
    </source>
</evidence>
<dbReference type="PANTHER" id="PTHR11709">
    <property type="entry name" value="MULTI-COPPER OXIDASE"/>
    <property type="match status" value="1"/>
</dbReference>
<dbReference type="CDD" id="cd13854">
    <property type="entry name" value="CuRO_1_MaLCC_like"/>
    <property type="match status" value="1"/>
</dbReference>
<evidence type="ECO:0000259" key="7">
    <source>
        <dbReference type="Pfam" id="PF00394"/>
    </source>
</evidence>
<dbReference type="PROSITE" id="PS00079">
    <property type="entry name" value="MULTICOPPER_OXIDASE1"/>
    <property type="match status" value="1"/>
</dbReference>
<evidence type="ECO:0000256" key="5">
    <source>
        <dbReference type="ARBA" id="ARBA00023008"/>
    </source>
</evidence>
<evidence type="ECO:0008006" key="12">
    <source>
        <dbReference type="Google" id="ProtNLM"/>
    </source>
</evidence>
<dbReference type="EMBL" id="CAJPDT010000003">
    <property type="protein sequence ID" value="CAF9907259.1"/>
    <property type="molecule type" value="Genomic_DNA"/>
</dbReference>
<evidence type="ECO:0000256" key="1">
    <source>
        <dbReference type="ARBA" id="ARBA00010609"/>
    </source>
</evidence>
<evidence type="ECO:0000256" key="2">
    <source>
        <dbReference type="ARBA" id="ARBA00022723"/>
    </source>
</evidence>
<comment type="caution">
    <text evidence="10">The sequence shown here is derived from an EMBL/GenBank/DDBJ whole genome shotgun (WGS) entry which is preliminary data.</text>
</comment>
<gene>
    <name evidence="10" type="ORF">IMSHALPRED_005484</name>
</gene>
<evidence type="ECO:0000256" key="3">
    <source>
        <dbReference type="ARBA" id="ARBA00022737"/>
    </source>
</evidence>
<dbReference type="Pfam" id="PF07732">
    <property type="entry name" value="Cu-oxidase_3"/>
    <property type="match status" value="1"/>
</dbReference>
<dbReference type="InterPro" id="IPR001117">
    <property type="entry name" value="Cu-oxidase_2nd"/>
</dbReference>
<keyword evidence="3" id="KW-0677">Repeat</keyword>
<dbReference type="OrthoDB" id="2121828at2759"/>
<dbReference type="InterPro" id="IPR002355">
    <property type="entry name" value="Cu_oxidase_Cu_BS"/>
</dbReference>
<feature type="domain" description="Plastocyanin-like" evidence="8">
    <location>
        <begin position="374"/>
        <end position="512"/>
    </location>
</feature>
<sequence length="546" mass="60649">MNGSNTNPYEQSPDTGVYRNYNLTIKRAYLAPDGVNKSMIIINGVYPGPMLEANWGDWFNITVNNEICDPEEGTTLHWLLQKRTPYYDGVPSVGQCPIAPGKSFTYTFKADLYGTSWYHSHYSAQYAAGIAGPMIIYGPTNVHYDIDVGPVAVSDWYHKEYFDIVQTEVMADGPPPPSDNNLINGKGDLNCIFPSNCTSVANLATFDFTTGKTHRLRLVNPGAEGIQRFTIDNHTMTIFANDFVPVRPYETRVVTLGVGQRTDVLVDANLSSDSAVWMRSDISVNCSSPTQPHALAVIYYPEANRNAIPTSAATPVVDDYCGNDNLDLTVPYFPFPATLPPATTLNLDITFEKNASNINLWKMNGQTFRADYNEALLLLASQGNTSFPDDPEWNVYNFGSNTSIRMIVKNHYPRDHPMHMHGHNFQILAEGFGDWNDSIAHPENAQRRDVQLMPGSQGTTVNKTDGAVIEPGIPSYMVIQIDADNPGVWPFHCHIAWHVSAGLYINIFERPDDITEKELPSVVAQTCTDWAAWSSRDVVDQVDSGE</sequence>
<dbReference type="CDD" id="cd13880">
    <property type="entry name" value="CuRO_2_MaLCC_like"/>
    <property type="match status" value="1"/>
</dbReference>
<dbReference type="Pfam" id="PF07731">
    <property type="entry name" value="Cu-oxidase_2"/>
    <property type="match status" value="1"/>
</dbReference>
<feature type="domain" description="Plastocyanin-like" evidence="9">
    <location>
        <begin position="26"/>
        <end position="139"/>
    </location>
</feature>
<dbReference type="SUPFAM" id="SSF49503">
    <property type="entry name" value="Cupredoxins"/>
    <property type="match status" value="3"/>
</dbReference>
<organism evidence="10 11">
    <name type="scientific">Imshaugia aleurites</name>
    <dbReference type="NCBI Taxonomy" id="172621"/>
    <lineage>
        <taxon>Eukaryota</taxon>
        <taxon>Fungi</taxon>
        <taxon>Dikarya</taxon>
        <taxon>Ascomycota</taxon>
        <taxon>Pezizomycotina</taxon>
        <taxon>Lecanoromycetes</taxon>
        <taxon>OSLEUM clade</taxon>
        <taxon>Lecanoromycetidae</taxon>
        <taxon>Lecanorales</taxon>
        <taxon>Lecanorineae</taxon>
        <taxon>Parmeliaceae</taxon>
        <taxon>Imshaugia</taxon>
    </lineage>
</organism>
<dbReference type="Proteomes" id="UP000664534">
    <property type="component" value="Unassembled WGS sequence"/>
</dbReference>
<reference evidence="10" key="1">
    <citation type="submission" date="2021-03" db="EMBL/GenBank/DDBJ databases">
        <authorList>
            <person name="Tagirdzhanova G."/>
        </authorList>
    </citation>
    <scope>NUCLEOTIDE SEQUENCE</scope>
</reference>
<name>A0A8H3EL59_9LECA</name>
<keyword evidence="2" id="KW-0479">Metal-binding</keyword>
<dbReference type="InterPro" id="IPR011706">
    <property type="entry name" value="Cu-oxidase_C"/>
</dbReference>
<dbReference type="PROSITE" id="PS00080">
    <property type="entry name" value="MULTICOPPER_OXIDASE2"/>
    <property type="match status" value="1"/>
</dbReference>
<evidence type="ECO:0000256" key="4">
    <source>
        <dbReference type="ARBA" id="ARBA00023002"/>
    </source>
</evidence>
<comment type="similarity">
    <text evidence="1">Belongs to the multicopper oxidase family.</text>
</comment>
<dbReference type="AlphaFoldDB" id="A0A8H3EL59"/>
<dbReference type="CDD" id="cd13901">
    <property type="entry name" value="CuRO_3_MaLCC_like"/>
    <property type="match status" value="1"/>
</dbReference>
<keyword evidence="4" id="KW-0560">Oxidoreductase</keyword>
<dbReference type="InterPro" id="IPR045087">
    <property type="entry name" value="Cu-oxidase_fam"/>
</dbReference>
<feature type="domain" description="Plastocyanin-like" evidence="7">
    <location>
        <begin position="150"/>
        <end position="302"/>
    </location>
</feature>
<evidence type="ECO:0000256" key="6">
    <source>
        <dbReference type="ARBA" id="ARBA00023180"/>
    </source>
</evidence>
<dbReference type="GO" id="GO:0005507">
    <property type="term" value="F:copper ion binding"/>
    <property type="evidence" value="ECO:0007669"/>
    <property type="project" value="InterPro"/>
</dbReference>
<dbReference type="Pfam" id="PF00394">
    <property type="entry name" value="Cu-oxidase"/>
    <property type="match status" value="1"/>
</dbReference>
<keyword evidence="5" id="KW-0186">Copper</keyword>
<dbReference type="InterPro" id="IPR008972">
    <property type="entry name" value="Cupredoxin"/>
</dbReference>
<proteinExistence type="inferred from homology"/>
<dbReference type="InterPro" id="IPR011707">
    <property type="entry name" value="Cu-oxidase-like_N"/>
</dbReference>
<protein>
    <recommendedName>
        <fullName evidence="12">Laccase</fullName>
    </recommendedName>
</protein>
<dbReference type="GO" id="GO:0016491">
    <property type="term" value="F:oxidoreductase activity"/>
    <property type="evidence" value="ECO:0007669"/>
    <property type="project" value="UniProtKB-KW"/>
</dbReference>
<dbReference type="InterPro" id="IPR033138">
    <property type="entry name" value="Cu_oxidase_CS"/>
</dbReference>
<keyword evidence="6" id="KW-0325">Glycoprotein</keyword>
<accession>A0A8H3EL59</accession>
<dbReference type="PANTHER" id="PTHR11709:SF145">
    <property type="entry name" value="LCC1"/>
    <property type="match status" value="1"/>
</dbReference>
<evidence type="ECO:0000313" key="11">
    <source>
        <dbReference type="Proteomes" id="UP000664534"/>
    </source>
</evidence>
<evidence type="ECO:0000259" key="8">
    <source>
        <dbReference type="Pfam" id="PF07731"/>
    </source>
</evidence>
<dbReference type="Gene3D" id="2.60.40.420">
    <property type="entry name" value="Cupredoxins - blue copper proteins"/>
    <property type="match status" value="3"/>
</dbReference>
<evidence type="ECO:0000259" key="9">
    <source>
        <dbReference type="Pfam" id="PF07732"/>
    </source>
</evidence>
<dbReference type="FunFam" id="2.60.40.420:FF:000038">
    <property type="entry name" value="Extracellular dihydrogeodin oxidase/laccase"/>
    <property type="match status" value="1"/>
</dbReference>
<keyword evidence="11" id="KW-1185">Reference proteome</keyword>